<evidence type="ECO:0000313" key="1">
    <source>
        <dbReference type="EMBL" id="OPJ72433.1"/>
    </source>
</evidence>
<gene>
    <name evidence="1" type="ORF">AV530_018854</name>
</gene>
<dbReference type="AlphaFoldDB" id="A0A1V4JJR9"/>
<comment type="caution">
    <text evidence="1">The sequence shown here is derived from an EMBL/GenBank/DDBJ whole genome shotgun (WGS) entry which is preliminary data.</text>
</comment>
<reference evidence="1 2" key="1">
    <citation type="submission" date="2016-02" db="EMBL/GenBank/DDBJ databases">
        <title>Band-tailed pigeon sequencing and assembly.</title>
        <authorList>
            <person name="Soares A.E."/>
            <person name="Novak B.J."/>
            <person name="Rice E.S."/>
            <person name="O'Connell B."/>
            <person name="Chang D."/>
            <person name="Weber S."/>
            <person name="Shapiro B."/>
        </authorList>
    </citation>
    <scope>NUCLEOTIDE SEQUENCE [LARGE SCALE GENOMIC DNA]</scope>
    <source>
        <strain evidence="1">BTP2013</strain>
        <tissue evidence="1">Blood</tissue>
    </source>
</reference>
<name>A0A1V4JJR9_PATFA</name>
<organism evidence="1 2">
    <name type="scientific">Patagioenas fasciata monilis</name>
    <dbReference type="NCBI Taxonomy" id="372326"/>
    <lineage>
        <taxon>Eukaryota</taxon>
        <taxon>Metazoa</taxon>
        <taxon>Chordata</taxon>
        <taxon>Craniata</taxon>
        <taxon>Vertebrata</taxon>
        <taxon>Euteleostomi</taxon>
        <taxon>Archelosauria</taxon>
        <taxon>Archosauria</taxon>
        <taxon>Dinosauria</taxon>
        <taxon>Saurischia</taxon>
        <taxon>Theropoda</taxon>
        <taxon>Coelurosauria</taxon>
        <taxon>Aves</taxon>
        <taxon>Neognathae</taxon>
        <taxon>Neoaves</taxon>
        <taxon>Columbimorphae</taxon>
        <taxon>Columbiformes</taxon>
        <taxon>Columbidae</taxon>
        <taxon>Patagioenas</taxon>
    </lineage>
</organism>
<proteinExistence type="predicted"/>
<dbReference type="Proteomes" id="UP000190648">
    <property type="component" value="Unassembled WGS sequence"/>
</dbReference>
<sequence>MLRLSRIHSSDVAKFIGKSVDEISSWVVFKGSGCSSPLLRQQCSITAQTESLLTFPPQHQGDKWGFQGAYLVPGAKTPEIIRKYQHLKAASEGRAKWLVMPSAQAVVFDASFYWTYGGADFSYYPV</sequence>
<protein>
    <submittedName>
        <fullName evidence="1">Uncharacterized protein</fullName>
    </submittedName>
</protein>
<accession>A0A1V4JJR9</accession>
<evidence type="ECO:0000313" key="2">
    <source>
        <dbReference type="Proteomes" id="UP000190648"/>
    </source>
</evidence>
<dbReference type="EMBL" id="LSYS01007194">
    <property type="protein sequence ID" value="OPJ72433.1"/>
    <property type="molecule type" value="Genomic_DNA"/>
</dbReference>
<keyword evidence="2" id="KW-1185">Reference proteome</keyword>